<dbReference type="PANTHER" id="PTHR46558:SF11">
    <property type="entry name" value="HTH-TYPE TRANSCRIPTIONAL REGULATOR XRE"/>
    <property type="match status" value="1"/>
</dbReference>
<proteinExistence type="predicted"/>
<dbReference type="Proteomes" id="UP001141183">
    <property type="component" value="Unassembled WGS sequence"/>
</dbReference>
<dbReference type="CDD" id="cd00093">
    <property type="entry name" value="HTH_XRE"/>
    <property type="match status" value="1"/>
</dbReference>
<dbReference type="Pfam" id="PF01381">
    <property type="entry name" value="HTH_3"/>
    <property type="match status" value="1"/>
</dbReference>
<keyword evidence="4" id="KW-1185">Reference proteome</keyword>
<dbReference type="InterPro" id="IPR001387">
    <property type="entry name" value="Cro/C1-type_HTH"/>
</dbReference>
<feature type="domain" description="HTH cro/C1-type" evidence="2">
    <location>
        <begin position="7"/>
        <end position="61"/>
    </location>
</feature>
<dbReference type="Gene3D" id="1.10.260.40">
    <property type="entry name" value="lambda repressor-like DNA-binding domains"/>
    <property type="match status" value="1"/>
</dbReference>
<dbReference type="SUPFAM" id="SSF47413">
    <property type="entry name" value="lambda repressor-like DNA-binding domains"/>
    <property type="match status" value="1"/>
</dbReference>
<accession>A0A9X4B206</accession>
<reference evidence="3" key="1">
    <citation type="submission" date="2022-05" db="EMBL/GenBank/DDBJ databases">
        <title>Draft genome sequence of Clostridium tertium strain CP3 isolated from Peru.</title>
        <authorList>
            <person name="Hurtado R."/>
            <person name="Lima L."/>
            <person name="Sousa T."/>
            <person name="Jaiswal A.K."/>
            <person name="Tiwari S."/>
            <person name="Maturrano L."/>
            <person name="Brenig B."/>
            <person name="Azevedo V."/>
        </authorList>
    </citation>
    <scope>NUCLEOTIDE SEQUENCE</scope>
    <source>
        <strain evidence="3">CP3</strain>
    </source>
</reference>
<dbReference type="PANTHER" id="PTHR46558">
    <property type="entry name" value="TRACRIPTIONAL REGULATORY PROTEIN-RELATED-RELATED"/>
    <property type="match status" value="1"/>
</dbReference>
<sequence length="158" mass="18120">MNIGENIKKIRIEKGLTRTDLAKFLKVSDSTISRYENNKREPSIDTLGLIADFLGVDILDLLGFSVLRKNIDNIGDKVDNIGDKYHDMVFKDLDDNNIKEFFSNIVLDILMLSNLNPNISYNSKDFSSAEVEEIISFIFNAYQLKVNEILERHNKENS</sequence>
<dbReference type="AlphaFoldDB" id="A0A9X4B206"/>
<organism evidence="3 4">
    <name type="scientific">Clostridium tertium</name>
    <dbReference type="NCBI Taxonomy" id="1559"/>
    <lineage>
        <taxon>Bacteria</taxon>
        <taxon>Bacillati</taxon>
        <taxon>Bacillota</taxon>
        <taxon>Clostridia</taxon>
        <taxon>Eubacteriales</taxon>
        <taxon>Clostridiaceae</taxon>
        <taxon>Clostridium</taxon>
    </lineage>
</organism>
<gene>
    <name evidence="3" type="ORF">NE398_14080</name>
</gene>
<dbReference type="SMART" id="SM00530">
    <property type="entry name" value="HTH_XRE"/>
    <property type="match status" value="1"/>
</dbReference>
<evidence type="ECO:0000313" key="3">
    <source>
        <dbReference type="EMBL" id="MDC4241282.1"/>
    </source>
</evidence>
<dbReference type="GO" id="GO:0003677">
    <property type="term" value="F:DNA binding"/>
    <property type="evidence" value="ECO:0007669"/>
    <property type="project" value="UniProtKB-KW"/>
</dbReference>
<evidence type="ECO:0000313" key="4">
    <source>
        <dbReference type="Proteomes" id="UP001141183"/>
    </source>
</evidence>
<dbReference type="PROSITE" id="PS50943">
    <property type="entry name" value="HTH_CROC1"/>
    <property type="match status" value="1"/>
</dbReference>
<name>A0A9X4B206_9CLOT</name>
<evidence type="ECO:0000259" key="2">
    <source>
        <dbReference type="PROSITE" id="PS50943"/>
    </source>
</evidence>
<dbReference type="InterPro" id="IPR010982">
    <property type="entry name" value="Lambda_DNA-bd_dom_sf"/>
</dbReference>
<evidence type="ECO:0000256" key="1">
    <source>
        <dbReference type="ARBA" id="ARBA00023125"/>
    </source>
</evidence>
<keyword evidence="1" id="KW-0238">DNA-binding</keyword>
<comment type="caution">
    <text evidence="3">The sequence shown here is derived from an EMBL/GenBank/DDBJ whole genome shotgun (WGS) entry which is preliminary data.</text>
</comment>
<protein>
    <submittedName>
        <fullName evidence="3">Helix-turn-helix domain-containing protein</fullName>
    </submittedName>
</protein>
<dbReference type="EMBL" id="JAMRYU010000014">
    <property type="protein sequence ID" value="MDC4241282.1"/>
    <property type="molecule type" value="Genomic_DNA"/>
</dbReference>
<dbReference type="RefSeq" id="WP_272470506.1">
    <property type="nucleotide sequence ID" value="NZ_JAMRYU010000014.1"/>
</dbReference>